<dbReference type="RefSeq" id="WP_073194041.1">
    <property type="nucleotide sequence ID" value="NZ_FRBN01000001.1"/>
</dbReference>
<evidence type="ECO:0000256" key="1">
    <source>
        <dbReference type="SAM" id="SignalP"/>
    </source>
</evidence>
<proteinExistence type="predicted"/>
<name>A0A1M6V9H0_9RHOB</name>
<sequence>MRFLIGAATALCLAVPASADTASDAKDARVAIAKEYVEATMKDMDIQNFIRQLWTPMIQQMAQNRQPMSPEQISQIEKLFSDELTQPLTEVMLQQDKIMADLMTLEELTALRDFYMSEHGRAVMEKMPQLAQIQQPMISAVLQKAMPVMMPKIEAITAPEDGK</sequence>
<dbReference type="AlphaFoldDB" id="A0A1M6V9H0"/>
<organism evidence="3 4">
    <name type="scientific">Roseovarius marisflavi</name>
    <dbReference type="NCBI Taxonomy" id="1054996"/>
    <lineage>
        <taxon>Bacteria</taxon>
        <taxon>Pseudomonadati</taxon>
        <taxon>Pseudomonadota</taxon>
        <taxon>Alphaproteobacteria</taxon>
        <taxon>Rhodobacterales</taxon>
        <taxon>Roseobacteraceae</taxon>
        <taxon>Roseovarius</taxon>
    </lineage>
</organism>
<feature type="chain" id="PRO_5013110694" description="DUF2059 domain-containing protein" evidence="1">
    <location>
        <begin position="20"/>
        <end position="163"/>
    </location>
</feature>
<evidence type="ECO:0000313" key="4">
    <source>
        <dbReference type="Proteomes" id="UP000184191"/>
    </source>
</evidence>
<protein>
    <recommendedName>
        <fullName evidence="2">DUF2059 domain-containing protein</fullName>
    </recommendedName>
</protein>
<reference evidence="4" key="1">
    <citation type="submission" date="2016-11" db="EMBL/GenBank/DDBJ databases">
        <authorList>
            <person name="Varghese N."/>
            <person name="Submissions S."/>
        </authorList>
    </citation>
    <scope>NUCLEOTIDE SEQUENCE [LARGE SCALE GENOMIC DNA]</scope>
    <source>
        <strain evidence="4">DSM 29327</strain>
    </source>
</reference>
<keyword evidence="1" id="KW-0732">Signal</keyword>
<dbReference type="STRING" id="1054996.SAMN05444414_101184"/>
<evidence type="ECO:0000259" key="2">
    <source>
        <dbReference type="Pfam" id="PF09832"/>
    </source>
</evidence>
<keyword evidence="4" id="KW-1185">Reference proteome</keyword>
<dbReference type="EMBL" id="FRBN01000001">
    <property type="protein sequence ID" value="SHK78157.1"/>
    <property type="molecule type" value="Genomic_DNA"/>
</dbReference>
<feature type="domain" description="DUF2059" evidence="2">
    <location>
        <begin position="98"/>
        <end position="147"/>
    </location>
</feature>
<dbReference type="InterPro" id="IPR018637">
    <property type="entry name" value="DUF2059"/>
</dbReference>
<dbReference type="OrthoDB" id="7868692at2"/>
<dbReference type="Proteomes" id="UP000184191">
    <property type="component" value="Unassembled WGS sequence"/>
</dbReference>
<dbReference type="Pfam" id="PF09832">
    <property type="entry name" value="DUF2059"/>
    <property type="match status" value="1"/>
</dbReference>
<accession>A0A1M6V9H0</accession>
<evidence type="ECO:0000313" key="3">
    <source>
        <dbReference type="EMBL" id="SHK78157.1"/>
    </source>
</evidence>
<feature type="signal peptide" evidence="1">
    <location>
        <begin position="1"/>
        <end position="19"/>
    </location>
</feature>
<gene>
    <name evidence="3" type="ORF">SAMN05444414_101184</name>
</gene>